<evidence type="ECO:0000313" key="3">
    <source>
        <dbReference type="Proteomes" id="UP000688947"/>
    </source>
</evidence>
<dbReference type="AlphaFoldDB" id="A0A8T1TWU7"/>
<dbReference type="InterPro" id="IPR004038">
    <property type="entry name" value="Ribosomal_eL8/eL30/eS12/Gad45"/>
</dbReference>
<feature type="domain" description="Ribosomal protein eL8/eL30/eS12/Gadd45" evidence="1">
    <location>
        <begin position="20"/>
        <end position="70"/>
    </location>
</feature>
<dbReference type="VEuPathDB" id="FungiDB:PC110_g6036"/>
<reference evidence="2" key="1">
    <citation type="submission" date="2021-01" db="EMBL/GenBank/DDBJ databases">
        <title>Phytophthora aleatoria, a newly-described species from Pinus radiata is distinct from Phytophthora cactorum isolates based on comparative genomics.</title>
        <authorList>
            <person name="Mcdougal R."/>
            <person name="Panda P."/>
            <person name="Williams N."/>
            <person name="Studholme D.J."/>
        </authorList>
    </citation>
    <scope>NUCLEOTIDE SEQUENCE</scope>
    <source>
        <strain evidence="2">NZFS 3830</strain>
    </source>
</reference>
<evidence type="ECO:0000259" key="1">
    <source>
        <dbReference type="Pfam" id="PF01248"/>
    </source>
</evidence>
<dbReference type="Proteomes" id="UP000688947">
    <property type="component" value="Unassembled WGS sequence"/>
</dbReference>
<organism evidence="2 3">
    <name type="scientific">Phytophthora cactorum</name>
    <dbReference type="NCBI Taxonomy" id="29920"/>
    <lineage>
        <taxon>Eukaryota</taxon>
        <taxon>Sar</taxon>
        <taxon>Stramenopiles</taxon>
        <taxon>Oomycota</taxon>
        <taxon>Peronosporomycetes</taxon>
        <taxon>Peronosporales</taxon>
        <taxon>Peronosporaceae</taxon>
        <taxon>Phytophthora</taxon>
    </lineage>
</organism>
<feature type="non-terminal residue" evidence="2">
    <location>
        <position position="1"/>
    </location>
</feature>
<sequence length="81" mass="9063">EDRDNVLDRLQKEVAGVPVTHSHARRGVNQVARAVARREVKVVVFASSPESMAFGHLPFLCRLHQVLICDFQAPEHGGHRN</sequence>
<dbReference type="EMBL" id="JAENGZ010001382">
    <property type="protein sequence ID" value="KAG6948429.1"/>
    <property type="molecule type" value="Genomic_DNA"/>
</dbReference>
<proteinExistence type="predicted"/>
<gene>
    <name evidence="2" type="ORF">JG687_00015479</name>
</gene>
<evidence type="ECO:0000313" key="2">
    <source>
        <dbReference type="EMBL" id="KAG6948429.1"/>
    </source>
</evidence>
<protein>
    <recommendedName>
        <fullName evidence="1">Ribosomal protein eL8/eL30/eS12/Gadd45 domain-containing protein</fullName>
    </recommendedName>
</protein>
<accession>A0A8T1TWU7</accession>
<name>A0A8T1TWU7_9STRA</name>
<dbReference type="Pfam" id="PF01248">
    <property type="entry name" value="Ribosomal_L7Ae"/>
    <property type="match status" value="1"/>
</dbReference>
<comment type="caution">
    <text evidence="2">The sequence shown here is derived from an EMBL/GenBank/DDBJ whole genome shotgun (WGS) entry which is preliminary data.</text>
</comment>